<feature type="region of interest" description="Disordered" evidence="1">
    <location>
        <begin position="105"/>
        <end position="124"/>
    </location>
</feature>
<name>A0A151ZB22_TIELA</name>
<feature type="compositionally biased region" description="Low complexity" evidence="1">
    <location>
        <begin position="191"/>
        <end position="211"/>
    </location>
</feature>
<dbReference type="InterPro" id="IPR006476">
    <property type="entry name" value="CHP01589_pln"/>
</dbReference>
<organism evidence="2 3">
    <name type="scientific">Tieghemostelium lacteum</name>
    <name type="common">Slime mold</name>
    <name type="synonym">Dictyostelium lacteum</name>
    <dbReference type="NCBI Taxonomy" id="361077"/>
    <lineage>
        <taxon>Eukaryota</taxon>
        <taxon>Amoebozoa</taxon>
        <taxon>Evosea</taxon>
        <taxon>Eumycetozoa</taxon>
        <taxon>Dictyostelia</taxon>
        <taxon>Dictyosteliales</taxon>
        <taxon>Raperosteliaceae</taxon>
        <taxon>Tieghemostelium</taxon>
    </lineage>
</organism>
<dbReference type="PANTHER" id="PTHR31871">
    <property type="entry name" value="OS02G0137100 PROTEIN"/>
    <property type="match status" value="1"/>
</dbReference>
<evidence type="ECO:0000313" key="2">
    <source>
        <dbReference type="EMBL" id="KYQ91084.1"/>
    </source>
</evidence>
<dbReference type="STRING" id="361077.A0A151ZB22"/>
<protein>
    <submittedName>
        <fullName evidence="2">Uncharacterized protein</fullName>
    </submittedName>
</protein>
<dbReference type="EMBL" id="LODT01000035">
    <property type="protein sequence ID" value="KYQ91084.1"/>
    <property type="molecule type" value="Genomic_DNA"/>
</dbReference>
<feature type="region of interest" description="Disordered" evidence="1">
    <location>
        <begin position="306"/>
        <end position="328"/>
    </location>
</feature>
<feature type="compositionally biased region" description="Low complexity" evidence="1">
    <location>
        <begin position="306"/>
        <end position="324"/>
    </location>
</feature>
<evidence type="ECO:0000313" key="3">
    <source>
        <dbReference type="Proteomes" id="UP000076078"/>
    </source>
</evidence>
<feature type="region of interest" description="Disordered" evidence="1">
    <location>
        <begin position="191"/>
        <end position="231"/>
    </location>
</feature>
<keyword evidence="3" id="KW-1185">Reference proteome</keyword>
<dbReference type="Pfam" id="PF09713">
    <property type="entry name" value="A_thal_3526"/>
    <property type="match status" value="1"/>
</dbReference>
<comment type="caution">
    <text evidence="2">The sequence shown here is derived from an EMBL/GenBank/DDBJ whole genome shotgun (WGS) entry which is preliminary data.</text>
</comment>
<dbReference type="AlphaFoldDB" id="A0A151ZB22"/>
<evidence type="ECO:0000256" key="1">
    <source>
        <dbReference type="SAM" id="MobiDB-lite"/>
    </source>
</evidence>
<dbReference type="OrthoDB" id="1620396at2759"/>
<dbReference type="PANTHER" id="PTHR31871:SF1">
    <property type="entry name" value="HISTIDINE-TRNA LIGASE"/>
    <property type="match status" value="1"/>
</dbReference>
<accession>A0A151ZB22</accession>
<dbReference type="Proteomes" id="UP000076078">
    <property type="component" value="Unassembled WGS sequence"/>
</dbReference>
<proteinExistence type="predicted"/>
<sequence length="349" mass="38038">MTEQSKQEAANIQKCIEKCFTLYLTKTEIIVTLQNQLNVNPQFSECVLDSLEQNHPDFFKVYNLRLKLKSQIQEFNQLTGFILQNLLNNGNSNTNQSNLKLLPSPMSTGATGPISEQEKEQHLQLQSLIKSQKQKRNESLLVGGNNAGSLGSLGSLGTLGNLPAFNVNTNLNDNERANDFSTIPVISSSILPSSTSTPNLTTPSTQTSTQSGIDNSMGIGNQQHSTSSSVSHLDNSLLTVGQSQQRQQSVSDFLNIYDPLGGIGANLNASLSSLPKFDTLGGDPNYNFASFLNQSNSTTPITNTTTTTNNNQNVNNNNGQLTQSTKSTSNLNQSYDFESFLNLKHNEHL</sequence>
<dbReference type="NCBIfam" id="TIGR01589">
    <property type="entry name" value="A_thal_3526"/>
    <property type="match status" value="1"/>
</dbReference>
<feature type="compositionally biased region" description="Polar residues" evidence="1">
    <location>
        <begin position="212"/>
        <end position="231"/>
    </location>
</feature>
<reference evidence="2 3" key="1">
    <citation type="submission" date="2015-12" db="EMBL/GenBank/DDBJ databases">
        <title>Dictyostelia acquired genes for synthesis and detection of signals that induce cell-type specialization by lateral gene transfer from prokaryotes.</title>
        <authorList>
            <person name="Gloeckner G."/>
            <person name="Schaap P."/>
        </authorList>
    </citation>
    <scope>NUCLEOTIDE SEQUENCE [LARGE SCALE GENOMIC DNA]</scope>
    <source>
        <strain evidence="2 3">TK</strain>
    </source>
</reference>
<dbReference type="InParanoid" id="A0A151ZB22"/>
<gene>
    <name evidence="2" type="ORF">DLAC_07988</name>
</gene>